<evidence type="ECO:0000256" key="1">
    <source>
        <dbReference type="ARBA" id="ARBA00004141"/>
    </source>
</evidence>
<evidence type="ECO:0000256" key="5">
    <source>
        <dbReference type="SAM" id="MobiDB-lite"/>
    </source>
</evidence>
<evidence type="ECO:0000313" key="9">
    <source>
        <dbReference type="RefSeq" id="XP_013396164.1"/>
    </source>
</evidence>
<organism evidence="8 9">
    <name type="scientific">Lingula anatina</name>
    <name type="common">Brachiopod</name>
    <name type="synonym">Lingula unguis</name>
    <dbReference type="NCBI Taxonomy" id="7574"/>
    <lineage>
        <taxon>Eukaryota</taxon>
        <taxon>Metazoa</taxon>
        <taxon>Spiralia</taxon>
        <taxon>Lophotrochozoa</taxon>
        <taxon>Brachiopoda</taxon>
        <taxon>Linguliformea</taxon>
        <taxon>Lingulata</taxon>
        <taxon>Lingulida</taxon>
        <taxon>Linguloidea</taxon>
        <taxon>Lingulidae</taxon>
        <taxon>Lingula</taxon>
    </lineage>
</organism>
<feature type="compositionally biased region" description="Basic and acidic residues" evidence="5">
    <location>
        <begin position="235"/>
        <end position="256"/>
    </location>
</feature>
<dbReference type="RefSeq" id="XP_013396164.1">
    <property type="nucleotide sequence ID" value="XM_013540710.1"/>
</dbReference>
<keyword evidence="2 6" id="KW-0812">Transmembrane</keyword>
<comment type="subcellular location">
    <subcellularLocation>
        <location evidence="1">Membrane</location>
        <topology evidence="1">Multi-pass membrane protein</topology>
    </subcellularLocation>
</comment>
<reference evidence="9" key="1">
    <citation type="journal article" date="2015" name="Nat. Commun.">
        <title>The Lingula genome provides insights into brachiopod evolution and the origin of phosphate biomineralization.</title>
        <authorList>
            <person name="Luo Y.J."/>
            <person name="Takeuchi T."/>
            <person name="Koyanagi R."/>
            <person name="Yamada L."/>
            <person name="Kanda M."/>
            <person name="Khalturina M."/>
            <person name="Fujie M."/>
            <person name="Yamasaki S.I."/>
            <person name="Endo K."/>
            <person name="Satoh N."/>
        </authorList>
    </citation>
    <scope>NUCLEOTIDE SEQUENCE</scope>
</reference>
<dbReference type="SUPFAM" id="SSF103473">
    <property type="entry name" value="MFS general substrate transporter"/>
    <property type="match status" value="1"/>
</dbReference>
<dbReference type="KEGG" id="lak:106163197"/>
<dbReference type="InterPro" id="IPR036259">
    <property type="entry name" value="MFS_trans_sf"/>
</dbReference>
<feature type="transmembrane region" description="Helical" evidence="6">
    <location>
        <begin position="69"/>
        <end position="88"/>
    </location>
</feature>
<evidence type="ECO:0000313" key="8">
    <source>
        <dbReference type="Proteomes" id="UP000085678"/>
    </source>
</evidence>
<feature type="transmembrane region" description="Helical" evidence="6">
    <location>
        <begin position="160"/>
        <end position="180"/>
    </location>
</feature>
<dbReference type="GO" id="GO:0022857">
    <property type="term" value="F:transmembrane transporter activity"/>
    <property type="evidence" value="ECO:0007669"/>
    <property type="project" value="InterPro"/>
</dbReference>
<evidence type="ECO:0000256" key="3">
    <source>
        <dbReference type="ARBA" id="ARBA00022989"/>
    </source>
</evidence>
<feature type="transmembrane region" description="Helical" evidence="6">
    <location>
        <begin position="12"/>
        <end position="29"/>
    </location>
</feature>
<dbReference type="Pfam" id="PF07690">
    <property type="entry name" value="MFS_1"/>
    <property type="match status" value="1"/>
</dbReference>
<evidence type="ECO:0000256" key="4">
    <source>
        <dbReference type="ARBA" id="ARBA00023136"/>
    </source>
</evidence>
<proteinExistence type="predicted"/>
<feature type="transmembrane region" description="Helical" evidence="6">
    <location>
        <begin position="41"/>
        <end position="62"/>
    </location>
</feature>
<keyword evidence="3 6" id="KW-1133">Transmembrane helix</keyword>
<feature type="transmembrane region" description="Helical" evidence="6">
    <location>
        <begin position="94"/>
        <end position="119"/>
    </location>
</feature>
<dbReference type="InterPro" id="IPR020846">
    <property type="entry name" value="MFS_dom"/>
</dbReference>
<dbReference type="PANTHER" id="PTHR24064">
    <property type="entry name" value="SOLUTE CARRIER FAMILY 22 MEMBER"/>
    <property type="match status" value="1"/>
</dbReference>
<dbReference type="Proteomes" id="UP000085678">
    <property type="component" value="Unplaced"/>
</dbReference>
<dbReference type="InParanoid" id="A0A1S3IFC7"/>
<keyword evidence="8" id="KW-1185">Reference proteome</keyword>
<dbReference type="OrthoDB" id="5141738at2759"/>
<feature type="domain" description="Major facilitator superfamily (MFS) profile" evidence="7">
    <location>
        <begin position="1"/>
        <end position="185"/>
    </location>
</feature>
<feature type="region of interest" description="Disordered" evidence="5">
    <location>
        <begin position="208"/>
        <end position="256"/>
    </location>
</feature>
<dbReference type="GO" id="GO:0016020">
    <property type="term" value="C:membrane"/>
    <property type="evidence" value="ECO:0007669"/>
    <property type="project" value="UniProtKB-SubCell"/>
</dbReference>
<reference evidence="9" key="2">
    <citation type="submission" date="2025-08" db="UniProtKB">
        <authorList>
            <consortium name="RefSeq"/>
        </authorList>
    </citation>
    <scope>IDENTIFICATION</scope>
</reference>
<evidence type="ECO:0000256" key="6">
    <source>
        <dbReference type="SAM" id="Phobius"/>
    </source>
</evidence>
<dbReference type="InterPro" id="IPR011701">
    <property type="entry name" value="MFS"/>
</dbReference>
<evidence type="ECO:0000259" key="7">
    <source>
        <dbReference type="PROSITE" id="PS50850"/>
    </source>
</evidence>
<name>A0A1S3IFC7_LINAN</name>
<dbReference type="GeneID" id="106163197"/>
<dbReference type="PROSITE" id="PS50850">
    <property type="entry name" value="MFS"/>
    <property type="match status" value="1"/>
</dbReference>
<feature type="transmembrane region" description="Helical" evidence="6">
    <location>
        <begin position="131"/>
        <end position="154"/>
    </location>
</feature>
<dbReference type="AlphaFoldDB" id="A0A1S3IFC7"/>
<gene>
    <name evidence="9" type="primary">LOC106163197</name>
</gene>
<keyword evidence="4 6" id="KW-0472">Membrane</keyword>
<evidence type="ECO:0000256" key="2">
    <source>
        <dbReference type="ARBA" id="ARBA00022692"/>
    </source>
</evidence>
<sequence length="256" mass="27586">MMNYPRMRNRGFIIYYNWFTVSLVFYGLSLSTSELPGDNDFLNLSLSGLVEFPGFLFCILLMDRLGRRACLCMSMIFCGVPCIVAAVIPKEAGLDWLVITLSMIGKAFSGASFVLVYNYSAEAFPTVIRNGVVGVSSMFARVGGILAPLVNLLGSYTSKQVPPIVFGVCALVAGLLALLLPETLGVPMPETLAQGEAFGTPEYYSVSGEKGNGSAKQLENDKDKMGETNGYESVALKESEGHDSPSSDDDQAHDNV</sequence>
<protein>
    <submittedName>
        <fullName evidence="9">Organic cation transporter protein</fullName>
    </submittedName>
</protein>
<dbReference type="Gene3D" id="1.20.1250.20">
    <property type="entry name" value="MFS general substrate transporter like domains"/>
    <property type="match status" value="1"/>
</dbReference>
<accession>A0A1S3IFC7</accession>